<dbReference type="Proteomes" id="UP000235672">
    <property type="component" value="Unassembled WGS sequence"/>
</dbReference>
<evidence type="ECO:0000259" key="2">
    <source>
        <dbReference type="Pfam" id="PF06985"/>
    </source>
</evidence>
<dbReference type="PANTHER" id="PTHR24148:SF64">
    <property type="entry name" value="HETEROKARYON INCOMPATIBILITY DOMAIN-CONTAINING PROTEIN"/>
    <property type="match status" value="1"/>
</dbReference>
<feature type="compositionally biased region" description="Basic and acidic residues" evidence="1">
    <location>
        <begin position="845"/>
        <end position="856"/>
    </location>
</feature>
<feature type="compositionally biased region" description="Pro residues" evidence="1">
    <location>
        <begin position="858"/>
        <end position="872"/>
    </location>
</feature>
<name>A0A2J6PWX4_9HELO</name>
<dbReference type="InterPro" id="IPR010730">
    <property type="entry name" value="HET"/>
</dbReference>
<dbReference type="STRING" id="1745343.A0A2J6PWX4"/>
<gene>
    <name evidence="3" type="ORF">NA56DRAFT_239815</name>
</gene>
<reference evidence="3 4" key="1">
    <citation type="submission" date="2016-05" db="EMBL/GenBank/DDBJ databases">
        <title>A degradative enzymes factory behind the ericoid mycorrhizal symbiosis.</title>
        <authorList>
            <consortium name="DOE Joint Genome Institute"/>
            <person name="Martino E."/>
            <person name="Morin E."/>
            <person name="Grelet G."/>
            <person name="Kuo A."/>
            <person name="Kohler A."/>
            <person name="Daghino S."/>
            <person name="Barry K."/>
            <person name="Choi C."/>
            <person name="Cichocki N."/>
            <person name="Clum A."/>
            <person name="Copeland A."/>
            <person name="Hainaut M."/>
            <person name="Haridas S."/>
            <person name="Labutti K."/>
            <person name="Lindquist E."/>
            <person name="Lipzen A."/>
            <person name="Khouja H.-R."/>
            <person name="Murat C."/>
            <person name="Ohm R."/>
            <person name="Olson A."/>
            <person name="Spatafora J."/>
            <person name="Veneault-Fourrey C."/>
            <person name="Henrissat B."/>
            <person name="Grigoriev I."/>
            <person name="Martin F."/>
            <person name="Perotto S."/>
        </authorList>
    </citation>
    <scope>NUCLEOTIDE SEQUENCE [LARGE SCALE GENOMIC DNA]</scope>
    <source>
        <strain evidence="3 4">UAMH 7357</strain>
    </source>
</reference>
<evidence type="ECO:0000256" key="1">
    <source>
        <dbReference type="SAM" id="MobiDB-lite"/>
    </source>
</evidence>
<feature type="region of interest" description="Disordered" evidence="1">
    <location>
        <begin position="393"/>
        <end position="419"/>
    </location>
</feature>
<sequence length="969" mass="110965">MQPFLKFLRDFLLYLFLCVSVPILFVMSRTSVLCEGCQSRFFDGYSHEHIPRPAPQPPEEFVYEQLPSKRRSMRLLNLFSSSPENPQIECKLVVVDIDPKKLTRGSIGKEYEALSWCWGTAAPTSYINIRKNGRIYSKKVQPDLLAALKALRDPQKDRYLWIDAICINQEDIGERNHQVEMMSTIYGQAKSVCVWLGEGDATSAMAFKFIQKEVLQLQNFDELCDSKEASKKWGALLDLMQRQWFSRRWVVQEIALAREAVIYCGAENIPWKDFAVAVELFVEVETATHRLSEVMKKDPQFYHVPGWFEYVSALGASLLVEATGKLFRDTKSIAAATEYGGRNYKDRLVAERAGRQPLLSLEYLVSSLSIFDVSVEHDTIYALLAIAKDTTPSASESELTQEPPLERATPMRKPHHKSSELLLDRTKSALEDFTQRKRYTVAYESSYVDVCKTFIQFCISQSDPTRALDIICRPWAAEDKKSPFENHSSNGNRRAATINDMSLPTWVPTLSGAPYAMYAHAGVHTLKMGRKNADTLVGLPTALQRNYNAAETRGIDRKTLRFKKRLHGDMHFSMYVKGFVLDTVQQVYPASQGGAIPQEWIDAVGWRDVDKSDPPDEFWRTLVADRGRDGRNPPVYYSRACKESFLKGGLPSGSVSTSDLINNERCSVVAQFCRRVQAVIWNRSLIKTKSTKTESDNIGLASKNVLKGDLVCILYGCSVPVILRRCEKKKTPDQLAQEREEDFINTIRDVQRRWKRKYERNRSAKLARISRLLKKLMRKKGTSMDTSDPMIMFYITRKYGTRWRRIVKARRALARKELLLLEGATPGTSDHSVENSVGSIIDIESQKQGHAEDHRPQTPLPKSPGFPQPPQTPRSIPLPQTPSTAPNVYTDDDEKKRIEDEKIRIKEQIAKNWDKNFQAWVKRVPEDEEDERWYHYLFLGEAYVHGMMDGEAMEYQNMQEIKTSLFELR</sequence>
<dbReference type="EMBL" id="KZ613493">
    <property type="protein sequence ID" value="PMD18525.1"/>
    <property type="molecule type" value="Genomic_DNA"/>
</dbReference>
<dbReference type="AlphaFoldDB" id="A0A2J6PWX4"/>
<dbReference type="OrthoDB" id="3477286at2759"/>
<dbReference type="PANTHER" id="PTHR24148">
    <property type="entry name" value="ANKYRIN REPEAT DOMAIN-CONTAINING PROTEIN 39 HOMOLOG-RELATED"/>
    <property type="match status" value="1"/>
</dbReference>
<dbReference type="Pfam" id="PF06985">
    <property type="entry name" value="HET"/>
    <property type="match status" value="1"/>
</dbReference>
<dbReference type="InterPro" id="IPR052895">
    <property type="entry name" value="HetReg/Transcr_Mod"/>
</dbReference>
<keyword evidence="4" id="KW-1185">Reference proteome</keyword>
<evidence type="ECO:0000313" key="3">
    <source>
        <dbReference type="EMBL" id="PMD18525.1"/>
    </source>
</evidence>
<proteinExistence type="predicted"/>
<feature type="domain" description="Heterokaryon incompatibility" evidence="2">
    <location>
        <begin position="111"/>
        <end position="253"/>
    </location>
</feature>
<protein>
    <submittedName>
        <fullName evidence="3">HET-domain-containing protein</fullName>
    </submittedName>
</protein>
<evidence type="ECO:0000313" key="4">
    <source>
        <dbReference type="Proteomes" id="UP000235672"/>
    </source>
</evidence>
<accession>A0A2J6PWX4</accession>
<organism evidence="3 4">
    <name type="scientific">Hyaloscypha hepaticicola</name>
    <dbReference type="NCBI Taxonomy" id="2082293"/>
    <lineage>
        <taxon>Eukaryota</taxon>
        <taxon>Fungi</taxon>
        <taxon>Dikarya</taxon>
        <taxon>Ascomycota</taxon>
        <taxon>Pezizomycotina</taxon>
        <taxon>Leotiomycetes</taxon>
        <taxon>Helotiales</taxon>
        <taxon>Hyaloscyphaceae</taxon>
        <taxon>Hyaloscypha</taxon>
    </lineage>
</organism>
<feature type="region of interest" description="Disordered" evidence="1">
    <location>
        <begin position="845"/>
        <end position="895"/>
    </location>
</feature>